<dbReference type="Pfam" id="PF13466">
    <property type="entry name" value="STAS_2"/>
    <property type="match status" value="1"/>
</dbReference>
<proteinExistence type="predicted"/>
<gene>
    <name evidence="2" type="ORF">CXB77_17160</name>
</gene>
<dbReference type="RefSeq" id="WP_105074838.1">
    <property type="nucleotide sequence ID" value="NZ_PPGH01000038.1"/>
</dbReference>
<reference evidence="2 3" key="1">
    <citation type="submission" date="2018-01" db="EMBL/GenBank/DDBJ databases">
        <title>The complete genome sequence of Chromatium okenii LaCa, a purple sulfur bacterium with a turbulent life.</title>
        <authorList>
            <person name="Luedin S.M."/>
            <person name="Liechti N."/>
            <person name="Storelli N."/>
            <person name="Danza F."/>
            <person name="Wittwer M."/>
            <person name="Pothier J.F."/>
            <person name="Tonolla M.A."/>
        </authorList>
    </citation>
    <scope>NUCLEOTIDE SEQUENCE [LARGE SCALE GENOMIC DNA]</scope>
    <source>
        <strain evidence="2 3">LaCa</strain>
    </source>
</reference>
<accession>A0A2S7XNA7</accession>
<dbReference type="Gene3D" id="3.30.750.24">
    <property type="entry name" value="STAS domain"/>
    <property type="match status" value="1"/>
</dbReference>
<dbReference type="PROSITE" id="PS50801">
    <property type="entry name" value="STAS"/>
    <property type="match status" value="1"/>
</dbReference>
<dbReference type="SUPFAM" id="SSF52091">
    <property type="entry name" value="SpoIIaa-like"/>
    <property type="match status" value="1"/>
</dbReference>
<dbReference type="InterPro" id="IPR036513">
    <property type="entry name" value="STAS_dom_sf"/>
</dbReference>
<dbReference type="InterPro" id="IPR052746">
    <property type="entry name" value="MlaB_ABC_Transporter"/>
</dbReference>
<protein>
    <submittedName>
        <fullName evidence="2">Anti-sigma factor antagonist</fullName>
    </submittedName>
</protein>
<dbReference type="OrthoDB" id="3296574at2"/>
<dbReference type="EMBL" id="PPGH01000038">
    <property type="protein sequence ID" value="PQJ94871.1"/>
    <property type="molecule type" value="Genomic_DNA"/>
</dbReference>
<keyword evidence="3" id="KW-1185">Reference proteome</keyword>
<name>A0A2S7XNA7_9GAMM</name>
<dbReference type="AlphaFoldDB" id="A0A2S7XNA7"/>
<dbReference type="PANTHER" id="PTHR35849:SF2">
    <property type="entry name" value="BLR2341 PROTEIN"/>
    <property type="match status" value="1"/>
</dbReference>
<evidence type="ECO:0000313" key="2">
    <source>
        <dbReference type="EMBL" id="PQJ94871.1"/>
    </source>
</evidence>
<organism evidence="2 3">
    <name type="scientific">Chromatium okenii</name>
    <dbReference type="NCBI Taxonomy" id="61644"/>
    <lineage>
        <taxon>Bacteria</taxon>
        <taxon>Pseudomonadati</taxon>
        <taxon>Pseudomonadota</taxon>
        <taxon>Gammaproteobacteria</taxon>
        <taxon>Chromatiales</taxon>
        <taxon>Chromatiaceae</taxon>
        <taxon>Chromatium</taxon>
    </lineage>
</organism>
<evidence type="ECO:0000313" key="3">
    <source>
        <dbReference type="Proteomes" id="UP000239936"/>
    </source>
</evidence>
<comment type="caution">
    <text evidence="2">The sequence shown here is derived from an EMBL/GenBank/DDBJ whole genome shotgun (WGS) entry which is preliminary data.</text>
</comment>
<sequence>MNTDTEDTALVLEGELTIYTATATFVTLRDYLSGRNLCALDLSAVTEIDSAGLQLLLWARRVAAEQRIRFQFVGISQAVINVIDLLHLEPLFGGYPLDTKTENPT</sequence>
<dbReference type="CDD" id="cd07043">
    <property type="entry name" value="STAS_anti-anti-sigma_factors"/>
    <property type="match status" value="1"/>
</dbReference>
<dbReference type="PANTHER" id="PTHR35849">
    <property type="entry name" value="BLR2341 PROTEIN"/>
    <property type="match status" value="1"/>
</dbReference>
<dbReference type="InterPro" id="IPR058548">
    <property type="entry name" value="MlaB-like_STAS"/>
</dbReference>
<dbReference type="InterPro" id="IPR002645">
    <property type="entry name" value="STAS_dom"/>
</dbReference>
<dbReference type="Proteomes" id="UP000239936">
    <property type="component" value="Unassembled WGS sequence"/>
</dbReference>
<evidence type="ECO:0000259" key="1">
    <source>
        <dbReference type="PROSITE" id="PS50801"/>
    </source>
</evidence>
<feature type="domain" description="STAS" evidence="1">
    <location>
        <begin position="1"/>
        <end position="105"/>
    </location>
</feature>